<reference evidence="1 2" key="1">
    <citation type="journal article" date="2015" name="Parasit. Vectors">
        <title>Draft genome of the scabies mite.</title>
        <authorList>
            <person name="Rider S.D.Jr."/>
            <person name="Morgan M.S."/>
            <person name="Arlian L.G."/>
        </authorList>
    </citation>
    <scope>NUCLEOTIDE SEQUENCE [LARGE SCALE GENOMIC DNA]</scope>
    <source>
        <strain evidence="1">Arlian Lab</strain>
    </source>
</reference>
<dbReference type="EMBL" id="JXLN01012161">
    <property type="protein sequence ID" value="KPM08062.1"/>
    <property type="molecule type" value="Genomic_DNA"/>
</dbReference>
<dbReference type="VEuPathDB" id="VectorBase:SSCA000282"/>
<sequence length="139" mass="15922">MPTVLYLLIGVFQQLSQVCQTVYDEKIYEKEPVVTFLKCIENLVKSSLINIEAIRSTWIQLLQSAIARILDLSKTSDEDQKQDFISFLLTIGVFVSNAPIDVLQTSQLCYPIINQMTRALQSKNDLRIQIDSSQFFKLD</sequence>
<comment type="caution">
    <text evidence="1">The sequence shown here is derived from an EMBL/GenBank/DDBJ whole genome shotgun (WGS) entry which is preliminary data.</text>
</comment>
<accession>A0A132AAQ5</accession>
<dbReference type="AlphaFoldDB" id="A0A132AAQ5"/>
<evidence type="ECO:0000313" key="1">
    <source>
        <dbReference type="EMBL" id="KPM08062.1"/>
    </source>
</evidence>
<dbReference type="GO" id="GO:0016020">
    <property type="term" value="C:membrane"/>
    <property type="evidence" value="ECO:0007669"/>
    <property type="project" value="TreeGrafter"/>
</dbReference>
<name>A0A132AAQ5_SARSC</name>
<dbReference type="GO" id="GO:0005794">
    <property type="term" value="C:Golgi apparatus"/>
    <property type="evidence" value="ECO:0007669"/>
    <property type="project" value="TreeGrafter"/>
</dbReference>
<dbReference type="GO" id="GO:0008104">
    <property type="term" value="P:intracellular protein localization"/>
    <property type="evidence" value="ECO:0007669"/>
    <property type="project" value="TreeGrafter"/>
</dbReference>
<dbReference type="GO" id="GO:0030139">
    <property type="term" value="C:endocytic vesicle"/>
    <property type="evidence" value="ECO:0007669"/>
    <property type="project" value="TreeGrafter"/>
</dbReference>
<dbReference type="PANTHER" id="PTHR21663:SF0">
    <property type="entry name" value="HEAT REPEAT-CONTAINING PROTEIN 5B"/>
    <property type="match status" value="1"/>
</dbReference>
<organism evidence="1 2">
    <name type="scientific">Sarcoptes scabiei</name>
    <name type="common">Itch mite</name>
    <name type="synonym">Acarus scabiei</name>
    <dbReference type="NCBI Taxonomy" id="52283"/>
    <lineage>
        <taxon>Eukaryota</taxon>
        <taxon>Metazoa</taxon>
        <taxon>Ecdysozoa</taxon>
        <taxon>Arthropoda</taxon>
        <taxon>Chelicerata</taxon>
        <taxon>Arachnida</taxon>
        <taxon>Acari</taxon>
        <taxon>Acariformes</taxon>
        <taxon>Sarcoptiformes</taxon>
        <taxon>Astigmata</taxon>
        <taxon>Psoroptidia</taxon>
        <taxon>Sarcoptoidea</taxon>
        <taxon>Sarcoptidae</taxon>
        <taxon>Sarcoptinae</taxon>
        <taxon>Sarcoptes</taxon>
    </lineage>
</organism>
<dbReference type="OrthoDB" id="192608at2759"/>
<dbReference type="InterPro" id="IPR040108">
    <property type="entry name" value="Laa1/Sip1/HEATR5"/>
</dbReference>
<dbReference type="GO" id="GO:0005829">
    <property type="term" value="C:cytosol"/>
    <property type="evidence" value="ECO:0007669"/>
    <property type="project" value="GOC"/>
</dbReference>
<evidence type="ECO:0000313" key="2">
    <source>
        <dbReference type="Proteomes" id="UP000616769"/>
    </source>
</evidence>
<dbReference type="Proteomes" id="UP000616769">
    <property type="component" value="Unassembled WGS sequence"/>
</dbReference>
<dbReference type="GO" id="GO:0006897">
    <property type="term" value="P:endocytosis"/>
    <property type="evidence" value="ECO:0007669"/>
    <property type="project" value="TreeGrafter"/>
</dbReference>
<dbReference type="GO" id="GO:0042147">
    <property type="term" value="P:retrograde transport, endosome to Golgi"/>
    <property type="evidence" value="ECO:0007669"/>
    <property type="project" value="TreeGrafter"/>
</dbReference>
<dbReference type="PANTHER" id="PTHR21663">
    <property type="entry name" value="HYPOTHETICAL HEAT DOMAIN-CONTAINING"/>
    <property type="match status" value="1"/>
</dbReference>
<proteinExistence type="predicted"/>
<protein>
    <submittedName>
        <fullName evidence="1">Uncharacterized protein</fullName>
    </submittedName>
</protein>
<gene>
    <name evidence="1" type="ORF">QR98_0065750</name>
</gene>